<evidence type="ECO:0000313" key="1">
    <source>
        <dbReference type="EMBL" id="KAA8900899.1"/>
    </source>
</evidence>
<organism evidence="1 2">
    <name type="scientific">Sphaerosporella brunnea</name>
    <dbReference type="NCBI Taxonomy" id="1250544"/>
    <lineage>
        <taxon>Eukaryota</taxon>
        <taxon>Fungi</taxon>
        <taxon>Dikarya</taxon>
        <taxon>Ascomycota</taxon>
        <taxon>Pezizomycotina</taxon>
        <taxon>Pezizomycetes</taxon>
        <taxon>Pezizales</taxon>
        <taxon>Pyronemataceae</taxon>
        <taxon>Sphaerosporella</taxon>
    </lineage>
</organism>
<comment type="caution">
    <text evidence="1">The sequence shown here is derived from an EMBL/GenBank/DDBJ whole genome shotgun (WGS) entry which is preliminary data.</text>
</comment>
<keyword evidence="2" id="KW-1185">Reference proteome</keyword>
<protein>
    <submittedName>
        <fullName evidence="1">Uncharacterized protein</fullName>
    </submittedName>
</protein>
<proteinExistence type="predicted"/>
<dbReference type="AlphaFoldDB" id="A0A5J5ES20"/>
<dbReference type="InParanoid" id="A0A5J5ES20"/>
<dbReference type="EMBL" id="VXIS01000147">
    <property type="protein sequence ID" value="KAA8900899.1"/>
    <property type="molecule type" value="Genomic_DNA"/>
</dbReference>
<dbReference type="OrthoDB" id="193499at2759"/>
<name>A0A5J5ES20_9PEZI</name>
<sequence>MLPPAFSIRDAPAELSAIQLDEKSEYDDLIGESPVATLGYIDDDDGEVITVGSSAELFDRVDELQSLRPVVFDLLTSLRSLPKDSNTAEGIRVWKEFVDRKYEQKRKGKEPIRPNEVLVDVSDDTTAKTDFDTEVKTSTGEVKPFLVAYEEELKKLFQNESQDPPEQQPRFVQPTSSAAAPISPADIVSQAIQSMSWASQSILSLRRDLPQRAQPAVESLGQAVYSAMGGLTMQLSQIAQDASEKAQRAANATREVDTAEIEAIKEKIRNLAVGIGHVAAQSATLERAVEGDVKGPRGNCPESYCYGG</sequence>
<gene>
    <name evidence="1" type="ORF">FN846DRAFT_123709</name>
</gene>
<reference evidence="1 2" key="1">
    <citation type="submission" date="2019-09" db="EMBL/GenBank/DDBJ databases">
        <title>Draft genome of the ectomycorrhizal ascomycete Sphaerosporella brunnea.</title>
        <authorList>
            <consortium name="DOE Joint Genome Institute"/>
            <person name="Benucci G.M."/>
            <person name="Marozzi G."/>
            <person name="Antonielli L."/>
            <person name="Sanchez S."/>
            <person name="Marco P."/>
            <person name="Wang X."/>
            <person name="Falini L.B."/>
            <person name="Barry K."/>
            <person name="Haridas S."/>
            <person name="Lipzen A."/>
            <person name="Labutti K."/>
            <person name="Grigoriev I.V."/>
            <person name="Murat C."/>
            <person name="Martin F."/>
            <person name="Albertini E."/>
            <person name="Donnini D."/>
            <person name="Bonito G."/>
        </authorList>
    </citation>
    <scope>NUCLEOTIDE SEQUENCE [LARGE SCALE GENOMIC DNA]</scope>
    <source>
        <strain evidence="1 2">Sb_GMNB300</strain>
    </source>
</reference>
<evidence type="ECO:0000313" key="2">
    <source>
        <dbReference type="Proteomes" id="UP000326924"/>
    </source>
</evidence>
<accession>A0A5J5ES20</accession>
<dbReference type="Proteomes" id="UP000326924">
    <property type="component" value="Unassembled WGS sequence"/>
</dbReference>